<name>A0A427B646_ENSVE</name>
<gene>
    <name evidence="1" type="ORF">B296_00004302</name>
</gene>
<dbReference type="GO" id="GO:0036503">
    <property type="term" value="P:ERAD pathway"/>
    <property type="evidence" value="ECO:0007669"/>
    <property type="project" value="TreeGrafter"/>
</dbReference>
<dbReference type="Proteomes" id="UP000287651">
    <property type="component" value="Unassembled WGS sequence"/>
</dbReference>
<sequence length="148" mass="16289">MDTARTGRYVLVRSLPGGTVVWGCFCPVMTQNRLVTVNFGRRRLLSGSNGRFRPSVADFGRYQPREKKRENLESGAGLPIPIRRPRGKIKYVVRPVLPPGCQAVSSYCSAVGSSDAVNLGGYGVELALKNMEYKAMDDTMIKEGNISF</sequence>
<dbReference type="PANTHER" id="PTHR11226:SF0">
    <property type="entry name" value="UDP-GLUCOSE:GLYCOPROTEIN GLUCOSYLTRANSFERASE"/>
    <property type="match status" value="1"/>
</dbReference>
<evidence type="ECO:0000313" key="1">
    <source>
        <dbReference type="EMBL" id="RRT83944.1"/>
    </source>
</evidence>
<dbReference type="InterPro" id="IPR009448">
    <property type="entry name" value="UDP-g_GGtrans"/>
</dbReference>
<evidence type="ECO:0000313" key="2">
    <source>
        <dbReference type="Proteomes" id="UP000287651"/>
    </source>
</evidence>
<reference evidence="1 2" key="1">
    <citation type="journal article" date="2014" name="Agronomy (Basel)">
        <title>A Draft Genome Sequence for Ensete ventricosum, the Drought-Tolerant Tree Against Hunger.</title>
        <authorList>
            <person name="Harrison J."/>
            <person name="Moore K.A."/>
            <person name="Paszkiewicz K."/>
            <person name="Jones T."/>
            <person name="Grant M."/>
            <person name="Ambacheew D."/>
            <person name="Muzemil S."/>
            <person name="Studholme D.J."/>
        </authorList>
    </citation>
    <scope>NUCLEOTIDE SEQUENCE [LARGE SCALE GENOMIC DNA]</scope>
</reference>
<dbReference type="PANTHER" id="PTHR11226">
    <property type="entry name" value="UDP-GLUCOSE GLYCOPROTEIN:GLUCOSYLTRANSFERASE"/>
    <property type="match status" value="1"/>
</dbReference>
<proteinExistence type="predicted"/>
<dbReference type="EMBL" id="AMZH03000404">
    <property type="protein sequence ID" value="RRT83944.1"/>
    <property type="molecule type" value="Genomic_DNA"/>
</dbReference>
<accession>A0A427B646</accession>
<dbReference type="GO" id="GO:0018279">
    <property type="term" value="P:protein N-linked glycosylation via asparagine"/>
    <property type="evidence" value="ECO:0007669"/>
    <property type="project" value="TreeGrafter"/>
</dbReference>
<dbReference type="AlphaFoldDB" id="A0A427B646"/>
<dbReference type="GO" id="GO:0005783">
    <property type="term" value="C:endoplasmic reticulum"/>
    <property type="evidence" value="ECO:0007669"/>
    <property type="project" value="TreeGrafter"/>
</dbReference>
<protein>
    <submittedName>
        <fullName evidence="1">Uncharacterized protein</fullName>
    </submittedName>
</protein>
<organism evidence="1 2">
    <name type="scientific">Ensete ventricosum</name>
    <name type="common">Abyssinian banana</name>
    <name type="synonym">Musa ensete</name>
    <dbReference type="NCBI Taxonomy" id="4639"/>
    <lineage>
        <taxon>Eukaryota</taxon>
        <taxon>Viridiplantae</taxon>
        <taxon>Streptophyta</taxon>
        <taxon>Embryophyta</taxon>
        <taxon>Tracheophyta</taxon>
        <taxon>Spermatophyta</taxon>
        <taxon>Magnoliopsida</taxon>
        <taxon>Liliopsida</taxon>
        <taxon>Zingiberales</taxon>
        <taxon>Musaceae</taxon>
        <taxon>Ensete</taxon>
    </lineage>
</organism>
<comment type="caution">
    <text evidence="1">The sequence shown here is derived from an EMBL/GenBank/DDBJ whole genome shotgun (WGS) entry which is preliminary data.</text>
</comment>
<dbReference type="GO" id="GO:0051082">
    <property type="term" value="F:unfolded protein binding"/>
    <property type="evidence" value="ECO:0007669"/>
    <property type="project" value="TreeGrafter"/>
</dbReference>
<dbReference type="GO" id="GO:0003980">
    <property type="term" value="F:UDP-glucose:glycoprotein glucosyltransferase activity"/>
    <property type="evidence" value="ECO:0007669"/>
    <property type="project" value="InterPro"/>
</dbReference>